<dbReference type="Proteomes" id="UP000094236">
    <property type="component" value="Unassembled WGS sequence"/>
</dbReference>
<proteinExistence type="predicted"/>
<gene>
    <name evidence="2" type="ORF">PACTADRAFT_4234</name>
</gene>
<sequence>MMKGWVGYIMVNCSFFNLRIGKRKRNNGIEMVYPKGNKQQDSAALVSNLAQKRQKLENSVQTVSEEEEDVWLSDGDEEHFQPHAANEEDHNFGDSGRTEGGEHVDTLALRRQHAKRGYVEGFDDGYKVGANIGLDVGKTIGILSCLKDSENEEASMKVDKIWKEMKDELFISKVLNHKYFSEDIELLDGKHKLVEKWAAAAENLLEEFQNNL</sequence>
<protein>
    <recommendedName>
        <fullName evidence="1">Essential protein Yae1 N-terminal domain-containing protein</fullName>
    </recommendedName>
</protein>
<dbReference type="InterPro" id="IPR019191">
    <property type="entry name" value="Essential_protein_Yae1_N"/>
</dbReference>
<evidence type="ECO:0000313" key="2">
    <source>
        <dbReference type="EMBL" id="ODV94289.1"/>
    </source>
</evidence>
<accession>A0A1E4TRA8</accession>
<dbReference type="AlphaFoldDB" id="A0A1E4TRA8"/>
<dbReference type="Pfam" id="PF09811">
    <property type="entry name" value="Yae1_N"/>
    <property type="match status" value="1"/>
</dbReference>
<evidence type="ECO:0000313" key="3">
    <source>
        <dbReference type="Proteomes" id="UP000094236"/>
    </source>
</evidence>
<keyword evidence="3" id="KW-1185">Reference proteome</keyword>
<feature type="domain" description="Essential protein Yae1 N-terminal" evidence="1">
    <location>
        <begin position="115"/>
        <end position="143"/>
    </location>
</feature>
<dbReference type="EMBL" id="KV454016">
    <property type="protein sequence ID" value="ODV94289.1"/>
    <property type="molecule type" value="Genomic_DNA"/>
</dbReference>
<name>A0A1E4TRA8_PACTA</name>
<organism evidence="2 3">
    <name type="scientific">Pachysolen tannophilus NRRL Y-2460</name>
    <dbReference type="NCBI Taxonomy" id="669874"/>
    <lineage>
        <taxon>Eukaryota</taxon>
        <taxon>Fungi</taxon>
        <taxon>Dikarya</taxon>
        <taxon>Ascomycota</taxon>
        <taxon>Saccharomycotina</taxon>
        <taxon>Pichiomycetes</taxon>
        <taxon>Pachysolenaceae</taxon>
        <taxon>Pachysolen</taxon>
    </lineage>
</organism>
<evidence type="ECO:0000259" key="1">
    <source>
        <dbReference type="Pfam" id="PF09811"/>
    </source>
</evidence>
<dbReference type="OrthoDB" id="20086at2759"/>
<reference evidence="3" key="1">
    <citation type="submission" date="2016-05" db="EMBL/GenBank/DDBJ databases">
        <title>Comparative genomics of biotechnologically important yeasts.</title>
        <authorList>
            <consortium name="DOE Joint Genome Institute"/>
            <person name="Riley R."/>
            <person name="Haridas S."/>
            <person name="Wolfe K.H."/>
            <person name="Lopes M.R."/>
            <person name="Hittinger C.T."/>
            <person name="Goker M."/>
            <person name="Salamov A."/>
            <person name="Wisecaver J."/>
            <person name="Long T.M."/>
            <person name="Aerts A.L."/>
            <person name="Barry K."/>
            <person name="Choi C."/>
            <person name="Clum A."/>
            <person name="Coughlan A.Y."/>
            <person name="Deshpande S."/>
            <person name="Douglass A.P."/>
            <person name="Hanson S.J."/>
            <person name="Klenk H.-P."/>
            <person name="Labutti K."/>
            <person name="Lapidus A."/>
            <person name="Lindquist E."/>
            <person name="Lipzen A."/>
            <person name="Meier-Kolthoff J.P."/>
            <person name="Ohm R.A."/>
            <person name="Otillar R.P."/>
            <person name="Pangilinan J."/>
            <person name="Peng Y."/>
            <person name="Rokas A."/>
            <person name="Rosa C.A."/>
            <person name="Scheuner C."/>
            <person name="Sibirny A.A."/>
            <person name="Slot J.C."/>
            <person name="Stielow J.B."/>
            <person name="Sun H."/>
            <person name="Kurtzman C.P."/>
            <person name="Blackwell M."/>
            <person name="Grigoriev I.V."/>
            <person name="Jeffries T.W."/>
        </authorList>
    </citation>
    <scope>NUCLEOTIDE SEQUENCE [LARGE SCALE GENOMIC DNA]</scope>
    <source>
        <strain evidence="3">NRRL Y-2460</strain>
    </source>
</reference>